<evidence type="ECO:0000259" key="1">
    <source>
        <dbReference type="Pfam" id="PF17390"/>
    </source>
</evidence>
<organism evidence="2 3">
    <name type="scientific">Christensenella tenuis</name>
    <dbReference type="NCBI Taxonomy" id="2763033"/>
    <lineage>
        <taxon>Bacteria</taxon>
        <taxon>Bacillati</taxon>
        <taxon>Bacillota</taxon>
        <taxon>Clostridia</taxon>
        <taxon>Christensenellales</taxon>
        <taxon>Christensenellaceae</taxon>
        <taxon>Christensenella</taxon>
    </lineage>
</organism>
<keyword evidence="3" id="KW-1185">Reference proteome</keyword>
<comment type="caution">
    <text evidence="2">The sequence shown here is derived from an EMBL/GenBank/DDBJ whole genome shotgun (WGS) entry which is preliminary data.</text>
</comment>
<proteinExistence type="predicted"/>
<evidence type="ECO:0000313" key="2">
    <source>
        <dbReference type="EMBL" id="MBC5647521.1"/>
    </source>
</evidence>
<reference evidence="2 3" key="1">
    <citation type="submission" date="2020-08" db="EMBL/GenBank/DDBJ databases">
        <title>Genome public.</title>
        <authorList>
            <person name="Liu C."/>
            <person name="Sun Q."/>
        </authorList>
    </citation>
    <scope>NUCLEOTIDE SEQUENCE [LARGE SCALE GENOMIC DNA]</scope>
    <source>
        <strain evidence="2 3">NSJ-35</strain>
    </source>
</reference>
<protein>
    <recommendedName>
        <fullName evidence="1">Alpha-L-rhamnosidase C-terminal domain-containing protein</fullName>
    </recommendedName>
</protein>
<dbReference type="InterPro" id="IPR035398">
    <property type="entry name" value="Bac_rhamnosid_C"/>
</dbReference>
<feature type="domain" description="Alpha-L-rhamnosidase C-terminal" evidence="1">
    <location>
        <begin position="7"/>
        <end position="51"/>
    </location>
</feature>
<dbReference type="EMBL" id="JACOON010000002">
    <property type="protein sequence ID" value="MBC5647521.1"/>
    <property type="molecule type" value="Genomic_DNA"/>
</dbReference>
<dbReference type="Proteomes" id="UP000606889">
    <property type="component" value="Unassembled WGS sequence"/>
</dbReference>
<dbReference type="Gene3D" id="2.60.420.10">
    <property type="entry name" value="Maltose phosphorylase, domain 3"/>
    <property type="match status" value="1"/>
</dbReference>
<dbReference type="Pfam" id="PF17390">
    <property type="entry name" value="Bac_rhamnosid_C"/>
    <property type="match status" value="1"/>
</dbReference>
<sequence length="64" mass="7146">MENHSNIEVLSIYGQISCQWKCEGGRFVLEAAVPFNTSATVVLPSGEVKEVDCGSYRFEEPYMV</sequence>
<name>A0ABR7ECQ0_9FIRM</name>
<gene>
    <name evidence="2" type="ORF">H8S18_04165</name>
</gene>
<accession>A0ABR7ECQ0</accession>
<evidence type="ECO:0000313" key="3">
    <source>
        <dbReference type="Proteomes" id="UP000606889"/>
    </source>
</evidence>